<dbReference type="EMBL" id="JAKLTY010000002">
    <property type="protein sequence ID" value="MCG2625611.1"/>
    <property type="molecule type" value="Genomic_DNA"/>
</dbReference>
<gene>
    <name evidence="2" type="ORF">L6654_03160</name>
</gene>
<evidence type="ECO:0000313" key="3">
    <source>
        <dbReference type="Proteomes" id="UP001139054"/>
    </source>
</evidence>
<sequence>MSNDNDEHDELPALRRMLTERMVLEEIPISRTTLYRLERAGKFPRSVYISPNRRLWFRDEVAAWQAAINDNDERNPQRGRGKGRRRRTIR</sequence>
<dbReference type="InterPro" id="IPR009061">
    <property type="entry name" value="DNA-bd_dom_put_sf"/>
</dbReference>
<feature type="region of interest" description="Disordered" evidence="1">
    <location>
        <begin position="68"/>
        <end position="90"/>
    </location>
</feature>
<dbReference type="RefSeq" id="WP_237889721.1">
    <property type="nucleotide sequence ID" value="NZ_JAKLTY010000002.1"/>
</dbReference>
<accession>A0A9X1R4B8</accession>
<protein>
    <submittedName>
        <fullName evidence="2">AlpA family transcriptional regulator</fullName>
    </submittedName>
</protein>
<dbReference type="Proteomes" id="UP001139054">
    <property type="component" value="Unassembled WGS sequence"/>
</dbReference>
<reference evidence="2" key="1">
    <citation type="submission" date="2022-01" db="EMBL/GenBank/DDBJ databases">
        <title>Genome sequnece data of strain Bradyrhizobium sp. nov.</title>
        <authorList>
            <person name="Zhang J."/>
        </authorList>
    </citation>
    <scope>NUCLEOTIDE SEQUENCE</scope>
    <source>
        <strain evidence="2">WYCCWR 13023</strain>
    </source>
</reference>
<name>A0A9X1R4B8_9BRAD</name>
<dbReference type="SUPFAM" id="SSF46955">
    <property type="entry name" value="Putative DNA-binding domain"/>
    <property type="match status" value="1"/>
</dbReference>
<comment type="caution">
    <text evidence="2">The sequence shown here is derived from an EMBL/GenBank/DDBJ whole genome shotgun (WGS) entry which is preliminary data.</text>
</comment>
<organism evidence="2 3">
    <name type="scientific">Bradyrhizobium zhengyangense</name>
    <dbReference type="NCBI Taxonomy" id="2911009"/>
    <lineage>
        <taxon>Bacteria</taxon>
        <taxon>Pseudomonadati</taxon>
        <taxon>Pseudomonadota</taxon>
        <taxon>Alphaproteobacteria</taxon>
        <taxon>Hyphomicrobiales</taxon>
        <taxon>Nitrobacteraceae</taxon>
        <taxon>Bradyrhizobium</taxon>
    </lineage>
</organism>
<feature type="compositionally biased region" description="Basic residues" evidence="1">
    <location>
        <begin position="77"/>
        <end position="90"/>
    </location>
</feature>
<dbReference type="Pfam" id="PF05930">
    <property type="entry name" value="Phage_AlpA"/>
    <property type="match status" value="1"/>
</dbReference>
<dbReference type="Gene3D" id="1.10.238.160">
    <property type="match status" value="1"/>
</dbReference>
<evidence type="ECO:0000256" key="1">
    <source>
        <dbReference type="SAM" id="MobiDB-lite"/>
    </source>
</evidence>
<evidence type="ECO:0000313" key="2">
    <source>
        <dbReference type="EMBL" id="MCG2625611.1"/>
    </source>
</evidence>
<proteinExistence type="predicted"/>
<dbReference type="AlphaFoldDB" id="A0A9X1R4B8"/>
<dbReference type="InterPro" id="IPR010260">
    <property type="entry name" value="AlpA"/>
</dbReference>